<sequence>MKQKFDVNTAIKGIRWMAFSCSGLSFIYIAMVFYFLNLASEDKGATAIPFAMGLLMTALPLGPVCGAFHGVFHVFRYQQSKTEDMQAEIDQLKATVQQLQGIGQSATSV</sequence>
<dbReference type="AlphaFoldDB" id="A0A5C6BPT3"/>
<keyword evidence="1" id="KW-1133">Transmembrane helix</keyword>
<accession>A0A5C6BPT3</accession>
<feature type="transmembrane region" description="Helical" evidence="1">
    <location>
        <begin position="48"/>
        <end position="75"/>
    </location>
</feature>
<dbReference type="OrthoDB" id="297717at2"/>
<dbReference type="Proteomes" id="UP000320735">
    <property type="component" value="Unassembled WGS sequence"/>
</dbReference>
<dbReference type="RefSeq" id="WP_146370994.1">
    <property type="nucleotide sequence ID" value="NZ_SJPP01000001.1"/>
</dbReference>
<protein>
    <submittedName>
        <fullName evidence="2">Uncharacterized protein</fullName>
    </submittedName>
</protein>
<feature type="transmembrane region" description="Helical" evidence="1">
    <location>
        <begin position="16"/>
        <end position="36"/>
    </location>
</feature>
<evidence type="ECO:0000313" key="3">
    <source>
        <dbReference type="Proteomes" id="UP000320735"/>
    </source>
</evidence>
<evidence type="ECO:0000256" key="1">
    <source>
        <dbReference type="SAM" id="Phobius"/>
    </source>
</evidence>
<gene>
    <name evidence="2" type="ORF">CA54_25370</name>
</gene>
<keyword evidence="1" id="KW-0472">Membrane</keyword>
<proteinExistence type="predicted"/>
<keyword evidence="3" id="KW-1185">Reference proteome</keyword>
<dbReference type="EMBL" id="SJPP01000001">
    <property type="protein sequence ID" value="TWU13702.1"/>
    <property type="molecule type" value="Genomic_DNA"/>
</dbReference>
<organism evidence="2 3">
    <name type="scientific">Symmachiella macrocystis</name>
    <dbReference type="NCBI Taxonomy" id="2527985"/>
    <lineage>
        <taxon>Bacteria</taxon>
        <taxon>Pseudomonadati</taxon>
        <taxon>Planctomycetota</taxon>
        <taxon>Planctomycetia</taxon>
        <taxon>Planctomycetales</taxon>
        <taxon>Planctomycetaceae</taxon>
        <taxon>Symmachiella</taxon>
    </lineage>
</organism>
<name>A0A5C6BPT3_9PLAN</name>
<keyword evidence="1" id="KW-0812">Transmembrane</keyword>
<evidence type="ECO:0000313" key="2">
    <source>
        <dbReference type="EMBL" id="TWU13702.1"/>
    </source>
</evidence>
<comment type="caution">
    <text evidence="2">The sequence shown here is derived from an EMBL/GenBank/DDBJ whole genome shotgun (WGS) entry which is preliminary data.</text>
</comment>
<reference evidence="2 3" key="1">
    <citation type="submission" date="2019-02" db="EMBL/GenBank/DDBJ databases">
        <title>Deep-cultivation of Planctomycetes and their phenomic and genomic characterization uncovers novel biology.</title>
        <authorList>
            <person name="Wiegand S."/>
            <person name="Jogler M."/>
            <person name="Boedeker C."/>
            <person name="Pinto D."/>
            <person name="Vollmers J."/>
            <person name="Rivas-Marin E."/>
            <person name="Kohn T."/>
            <person name="Peeters S.H."/>
            <person name="Heuer A."/>
            <person name="Rast P."/>
            <person name="Oberbeckmann S."/>
            <person name="Bunk B."/>
            <person name="Jeske O."/>
            <person name="Meyerdierks A."/>
            <person name="Storesund J.E."/>
            <person name="Kallscheuer N."/>
            <person name="Luecker S."/>
            <person name="Lage O.M."/>
            <person name="Pohl T."/>
            <person name="Merkel B.J."/>
            <person name="Hornburger P."/>
            <person name="Mueller R.-W."/>
            <person name="Bruemmer F."/>
            <person name="Labrenz M."/>
            <person name="Spormann A.M."/>
            <person name="Op Den Camp H."/>
            <person name="Overmann J."/>
            <person name="Amann R."/>
            <person name="Jetten M.S.M."/>
            <person name="Mascher T."/>
            <person name="Medema M.H."/>
            <person name="Devos D.P."/>
            <person name="Kaster A.-K."/>
            <person name="Ovreas L."/>
            <person name="Rohde M."/>
            <person name="Galperin M.Y."/>
            <person name="Jogler C."/>
        </authorList>
    </citation>
    <scope>NUCLEOTIDE SEQUENCE [LARGE SCALE GENOMIC DNA]</scope>
    <source>
        <strain evidence="2 3">CA54</strain>
    </source>
</reference>